<dbReference type="PANTHER" id="PTHR42945:SF1">
    <property type="entry name" value="HISTIDINE BIOSYNTHESIS BIFUNCTIONAL PROTEIN HIS7"/>
    <property type="match status" value="1"/>
</dbReference>
<name>A0A2H3NKV1_9BACT</name>
<feature type="binding site" evidence="11">
    <location>
        <position position="105"/>
    </location>
    <ligand>
        <name>Zn(2+)</name>
        <dbReference type="ChEBI" id="CHEBI:29105"/>
        <note>ligand shared between dimeric partners</note>
    </ligand>
</feature>
<dbReference type="UniPathway" id="UPA00031">
    <property type="reaction ID" value="UER00008"/>
</dbReference>
<dbReference type="OrthoDB" id="9795769at2"/>
<dbReference type="InterPro" id="IPR038019">
    <property type="entry name" value="PRib_AMP_CycHydrolase_sf"/>
</dbReference>
<keyword evidence="7 11" id="KW-0963">Cytoplasm</keyword>
<evidence type="ECO:0000256" key="9">
    <source>
        <dbReference type="ARBA" id="ARBA00022801"/>
    </source>
</evidence>
<feature type="domain" description="Phosphoribosyl-AMP cyclohydrolase" evidence="12">
    <location>
        <begin position="33"/>
        <end position="107"/>
    </location>
</feature>
<evidence type="ECO:0000256" key="3">
    <source>
        <dbReference type="ARBA" id="ARBA00005169"/>
    </source>
</evidence>
<accession>A0A2H3NKV1</accession>
<comment type="catalytic activity">
    <reaction evidence="2">
        <text>1-(5-phospho-beta-D-ribosyl)-ATP + H2O = 1-(5-phospho-beta-D-ribosyl)-5'-AMP + diphosphate + H(+)</text>
        <dbReference type="Rhea" id="RHEA:22828"/>
        <dbReference type="ChEBI" id="CHEBI:15377"/>
        <dbReference type="ChEBI" id="CHEBI:15378"/>
        <dbReference type="ChEBI" id="CHEBI:33019"/>
        <dbReference type="ChEBI" id="CHEBI:59457"/>
        <dbReference type="ChEBI" id="CHEBI:73183"/>
        <dbReference type="EC" id="3.6.1.31"/>
    </reaction>
</comment>
<dbReference type="InterPro" id="IPR002496">
    <property type="entry name" value="PRib_AMP_CycHydrolase_dom"/>
</dbReference>
<feature type="binding site" evidence="11">
    <location>
        <position position="82"/>
    </location>
    <ligand>
        <name>Mg(2+)</name>
        <dbReference type="ChEBI" id="CHEBI:18420"/>
    </ligand>
</feature>
<evidence type="ECO:0000256" key="2">
    <source>
        <dbReference type="ARBA" id="ARBA00001460"/>
    </source>
</evidence>
<dbReference type="Proteomes" id="UP000221024">
    <property type="component" value="Unassembled WGS sequence"/>
</dbReference>
<evidence type="ECO:0000259" key="12">
    <source>
        <dbReference type="Pfam" id="PF01502"/>
    </source>
</evidence>
<proteinExistence type="inferred from homology"/>
<dbReference type="HAMAP" id="MF_01021">
    <property type="entry name" value="HisI"/>
    <property type="match status" value="1"/>
</dbReference>
<feature type="binding site" evidence="11">
    <location>
        <position position="98"/>
    </location>
    <ligand>
        <name>Zn(2+)</name>
        <dbReference type="ChEBI" id="CHEBI:29105"/>
        <note>ligand shared between dimeric partners</note>
    </ligand>
</feature>
<dbReference type="NCBIfam" id="NF000768">
    <property type="entry name" value="PRK00051.1"/>
    <property type="match status" value="1"/>
</dbReference>
<evidence type="ECO:0000256" key="10">
    <source>
        <dbReference type="ARBA" id="ARBA00023102"/>
    </source>
</evidence>
<keyword evidence="8 11" id="KW-0028">Amino-acid biosynthesis</keyword>
<comment type="similarity">
    <text evidence="6">In the N-terminal section; belongs to the PRA-CH family.</text>
</comment>
<comment type="subunit">
    <text evidence="11">Homodimer.</text>
</comment>
<evidence type="ECO:0000256" key="4">
    <source>
        <dbReference type="ARBA" id="ARBA00005204"/>
    </source>
</evidence>
<evidence type="ECO:0000256" key="7">
    <source>
        <dbReference type="ARBA" id="ARBA00022490"/>
    </source>
</evidence>
<comment type="similarity">
    <text evidence="5">In the C-terminal section; belongs to the PRA-PH family.</text>
</comment>
<feature type="binding site" evidence="11">
    <location>
        <position position="81"/>
    </location>
    <ligand>
        <name>Zn(2+)</name>
        <dbReference type="ChEBI" id="CHEBI:29105"/>
        <note>ligand shared between dimeric partners</note>
    </ligand>
</feature>
<dbReference type="EMBL" id="PDEP01000008">
    <property type="protein sequence ID" value="PEN06479.1"/>
    <property type="molecule type" value="Genomic_DNA"/>
</dbReference>
<keyword evidence="11" id="KW-0460">Magnesium</keyword>
<dbReference type="GO" id="GO:0008270">
    <property type="term" value="F:zinc ion binding"/>
    <property type="evidence" value="ECO:0007669"/>
    <property type="project" value="UniProtKB-UniRule"/>
</dbReference>
<keyword evidence="11" id="KW-0479">Metal-binding</keyword>
<sequence length="132" mass="14721">MPVPNDLLDAVQFDDDGLVATIAQDHDTGDVLMMAYMTAETLKETLETGRMVYWSRSRQAVWRKGETSGNVQRVQAAHLDCDGDVLLFQVEQVGDAACHTGHRSCFYRRVERDGSLVHDGTKVFDPDEVYGA</sequence>
<dbReference type="GO" id="GO:0000105">
    <property type="term" value="P:L-histidine biosynthetic process"/>
    <property type="evidence" value="ECO:0007669"/>
    <property type="project" value="UniProtKB-UniRule"/>
</dbReference>
<evidence type="ECO:0000256" key="6">
    <source>
        <dbReference type="ARBA" id="ARBA00008299"/>
    </source>
</evidence>
<evidence type="ECO:0000256" key="5">
    <source>
        <dbReference type="ARBA" id="ARBA00007731"/>
    </source>
</evidence>
<feature type="binding site" evidence="11">
    <location>
        <position position="84"/>
    </location>
    <ligand>
        <name>Mg(2+)</name>
        <dbReference type="ChEBI" id="CHEBI:18420"/>
    </ligand>
</feature>
<evidence type="ECO:0000256" key="1">
    <source>
        <dbReference type="ARBA" id="ARBA00000024"/>
    </source>
</evidence>
<dbReference type="PANTHER" id="PTHR42945">
    <property type="entry name" value="HISTIDINE BIOSYNTHESIS BIFUNCTIONAL PROTEIN"/>
    <property type="match status" value="1"/>
</dbReference>
<comment type="catalytic activity">
    <reaction evidence="1 11">
        <text>1-(5-phospho-beta-D-ribosyl)-5'-AMP + H2O = 1-(5-phospho-beta-D-ribosyl)-5-[(5-phospho-beta-D-ribosylamino)methylideneamino]imidazole-4-carboxamide</text>
        <dbReference type="Rhea" id="RHEA:20049"/>
        <dbReference type="ChEBI" id="CHEBI:15377"/>
        <dbReference type="ChEBI" id="CHEBI:58435"/>
        <dbReference type="ChEBI" id="CHEBI:59457"/>
        <dbReference type="EC" id="3.5.4.19"/>
    </reaction>
</comment>
<evidence type="ECO:0000256" key="8">
    <source>
        <dbReference type="ARBA" id="ARBA00022605"/>
    </source>
</evidence>
<comment type="cofactor">
    <cofactor evidence="11">
        <name>Mg(2+)</name>
        <dbReference type="ChEBI" id="CHEBI:18420"/>
    </cofactor>
    <text evidence="11">Binds 1 Mg(2+) ion per subunit.</text>
</comment>
<reference evidence="13 14" key="1">
    <citation type="submission" date="2017-10" db="EMBL/GenBank/DDBJ databases">
        <title>Draft genome of Longimonas halophila.</title>
        <authorList>
            <person name="Goh K.M."/>
            <person name="Shamsir M.S."/>
            <person name="Lim S.W."/>
        </authorList>
    </citation>
    <scope>NUCLEOTIDE SEQUENCE [LARGE SCALE GENOMIC DNA]</scope>
    <source>
        <strain evidence="13 14">KCTC 42399</strain>
    </source>
</reference>
<dbReference type="Pfam" id="PF01502">
    <property type="entry name" value="PRA-CH"/>
    <property type="match status" value="1"/>
</dbReference>
<dbReference type="Gene3D" id="3.10.20.810">
    <property type="entry name" value="Phosphoribosyl-AMP cyclohydrolase"/>
    <property type="match status" value="1"/>
</dbReference>
<organism evidence="13 14">
    <name type="scientific">Longimonas halophila</name>
    <dbReference type="NCBI Taxonomy" id="1469170"/>
    <lineage>
        <taxon>Bacteria</taxon>
        <taxon>Pseudomonadati</taxon>
        <taxon>Rhodothermota</taxon>
        <taxon>Rhodothermia</taxon>
        <taxon>Rhodothermales</taxon>
        <taxon>Salisaetaceae</taxon>
        <taxon>Longimonas</taxon>
    </lineage>
</organism>
<comment type="cofactor">
    <cofactor evidence="11">
        <name>Zn(2+)</name>
        <dbReference type="ChEBI" id="CHEBI:29105"/>
    </cofactor>
    <text evidence="11">Binds 1 zinc ion per subunit.</text>
</comment>
<dbReference type="GO" id="GO:0000287">
    <property type="term" value="F:magnesium ion binding"/>
    <property type="evidence" value="ECO:0007669"/>
    <property type="project" value="UniProtKB-UniRule"/>
</dbReference>
<keyword evidence="10 11" id="KW-0368">Histidine biosynthesis</keyword>
<comment type="subcellular location">
    <subcellularLocation>
        <location evidence="11">Cytoplasm</location>
    </subcellularLocation>
</comment>
<comment type="function">
    <text evidence="11">Catalyzes the hydrolysis of the adenine ring of phosphoribosyl-AMP.</text>
</comment>
<dbReference type="GO" id="GO:0005737">
    <property type="term" value="C:cytoplasm"/>
    <property type="evidence" value="ECO:0007669"/>
    <property type="project" value="UniProtKB-SubCell"/>
</dbReference>
<comment type="caution">
    <text evidence="13">The sequence shown here is derived from an EMBL/GenBank/DDBJ whole genome shotgun (WGS) entry which is preliminary data.</text>
</comment>
<comment type="pathway">
    <text evidence="4">Amino-acid biosynthesis; L-histidine biosynthesis; L-histidine from 5-phospho-alpha-D-ribose 1-diphosphate: step 2/9.</text>
</comment>
<feature type="binding site" evidence="11">
    <location>
        <position position="80"/>
    </location>
    <ligand>
        <name>Mg(2+)</name>
        <dbReference type="ChEBI" id="CHEBI:18420"/>
    </ligand>
</feature>
<keyword evidence="11" id="KW-0862">Zinc</keyword>
<dbReference type="SUPFAM" id="SSF141734">
    <property type="entry name" value="HisI-like"/>
    <property type="match status" value="1"/>
</dbReference>
<dbReference type="GO" id="GO:0004636">
    <property type="term" value="F:phosphoribosyl-ATP diphosphatase activity"/>
    <property type="evidence" value="ECO:0007669"/>
    <property type="project" value="UniProtKB-EC"/>
</dbReference>
<gene>
    <name evidence="11" type="primary">hisI</name>
    <name evidence="13" type="ORF">CRI93_09355</name>
</gene>
<dbReference type="FunFam" id="3.10.20.810:FF:000001">
    <property type="entry name" value="Histidine biosynthesis bifunctional protein HisIE"/>
    <property type="match status" value="1"/>
</dbReference>
<dbReference type="AlphaFoldDB" id="A0A2H3NKV1"/>
<comment type="pathway">
    <text evidence="3 11">Amino-acid biosynthesis; L-histidine biosynthesis; L-histidine from 5-phospho-alpha-D-ribose 1-diphosphate: step 3/9.</text>
</comment>
<dbReference type="InterPro" id="IPR026660">
    <property type="entry name" value="PRA-CH"/>
</dbReference>
<evidence type="ECO:0000256" key="11">
    <source>
        <dbReference type="HAMAP-Rule" id="MF_01021"/>
    </source>
</evidence>
<protein>
    <recommendedName>
        <fullName evidence="11">Phosphoribosyl-AMP cyclohydrolase</fullName>
        <shortName evidence="11">PRA-CH</shortName>
        <ecNumber evidence="11">3.5.4.19</ecNumber>
    </recommendedName>
</protein>
<evidence type="ECO:0000313" key="14">
    <source>
        <dbReference type="Proteomes" id="UP000221024"/>
    </source>
</evidence>
<keyword evidence="14" id="KW-1185">Reference proteome</keyword>
<evidence type="ECO:0000313" key="13">
    <source>
        <dbReference type="EMBL" id="PEN06479.1"/>
    </source>
</evidence>
<keyword evidence="9 11" id="KW-0378">Hydrolase</keyword>
<dbReference type="GO" id="GO:0004635">
    <property type="term" value="F:phosphoribosyl-AMP cyclohydrolase activity"/>
    <property type="evidence" value="ECO:0007669"/>
    <property type="project" value="UniProtKB-UniRule"/>
</dbReference>
<dbReference type="EC" id="3.5.4.19" evidence="11"/>
<comment type="similarity">
    <text evidence="11">Belongs to the PRA-CH family.</text>
</comment>